<gene>
    <name evidence="1" type="ORF">BDEG_25701</name>
</gene>
<dbReference type="VEuPathDB" id="FungiDB:BDEG_25701"/>
<reference evidence="1 2" key="2">
    <citation type="submission" date="2016-05" db="EMBL/GenBank/DDBJ databases">
        <title>Lineage-specific infection strategies underlie the spectrum of fungal disease in amphibians.</title>
        <authorList>
            <person name="Cuomo C.A."/>
            <person name="Farrer R.A."/>
            <person name="James T."/>
            <person name="Longcore J."/>
            <person name="Birren B."/>
        </authorList>
    </citation>
    <scope>NUCLEOTIDE SEQUENCE [LARGE SCALE GENOMIC DNA]</scope>
    <source>
        <strain evidence="1 2">JEL423</strain>
    </source>
</reference>
<reference evidence="1 2" key="1">
    <citation type="submission" date="2006-10" db="EMBL/GenBank/DDBJ databases">
        <title>The Genome Sequence of Batrachochytrium dendrobatidis JEL423.</title>
        <authorList>
            <consortium name="The Broad Institute Genome Sequencing Platform"/>
            <person name="Birren B."/>
            <person name="Lander E."/>
            <person name="Galagan J."/>
            <person name="Cuomo C."/>
            <person name="Devon K."/>
            <person name="Jaffe D."/>
            <person name="Butler J."/>
            <person name="Alvarez P."/>
            <person name="Gnerre S."/>
            <person name="Grabherr M."/>
            <person name="Kleber M."/>
            <person name="Mauceli E."/>
            <person name="Brockman W."/>
            <person name="Young S."/>
            <person name="LaButti K."/>
            <person name="Sykes S."/>
            <person name="DeCaprio D."/>
            <person name="Crawford M."/>
            <person name="Koehrsen M."/>
            <person name="Engels R."/>
            <person name="Montgomery P."/>
            <person name="Pearson M."/>
            <person name="Howarth C."/>
            <person name="Larson L."/>
            <person name="White J."/>
            <person name="O'Leary S."/>
            <person name="Kodira C."/>
            <person name="Zeng Q."/>
            <person name="Yandava C."/>
            <person name="Alvarado L."/>
            <person name="Longcore J."/>
            <person name="James T."/>
        </authorList>
    </citation>
    <scope>NUCLEOTIDE SEQUENCE [LARGE SCALE GENOMIC DNA]</scope>
    <source>
        <strain evidence="1 2">JEL423</strain>
    </source>
</reference>
<name>A0A177WRB8_BATDL</name>
<evidence type="ECO:0000313" key="2">
    <source>
        <dbReference type="Proteomes" id="UP000077115"/>
    </source>
</evidence>
<dbReference type="AlphaFoldDB" id="A0A177WRB8"/>
<protein>
    <submittedName>
        <fullName evidence="1">Uncharacterized protein</fullName>
    </submittedName>
</protein>
<sequence length="160" mass="18361">MTTMQKLRNIILEIIHRFPHNEALRQYVLDLMRVLMIVLREDNEDNGSISLKIIVDLHKNYKMLAEEFVQPFLNIVQEMYQNMEKAVTDAFGDINAMDEADQSVASSSPGLASQKTICLSMFSFKVLTECPIIIALLFQIHRKFVTPNVPQFVPYIVKVG</sequence>
<proteinExistence type="predicted"/>
<dbReference type="EMBL" id="DS022307">
    <property type="protein sequence ID" value="OAJ42214.1"/>
    <property type="molecule type" value="Genomic_DNA"/>
</dbReference>
<dbReference type="Proteomes" id="UP000077115">
    <property type="component" value="Unassembled WGS sequence"/>
</dbReference>
<organism evidence="1 2">
    <name type="scientific">Batrachochytrium dendrobatidis (strain JEL423)</name>
    <dbReference type="NCBI Taxonomy" id="403673"/>
    <lineage>
        <taxon>Eukaryota</taxon>
        <taxon>Fungi</taxon>
        <taxon>Fungi incertae sedis</taxon>
        <taxon>Chytridiomycota</taxon>
        <taxon>Chytridiomycota incertae sedis</taxon>
        <taxon>Chytridiomycetes</taxon>
        <taxon>Rhizophydiales</taxon>
        <taxon>Rhizophydiales incertae sedis</taxon>
        <taxon>Batrachochytrium</taxon>
    </lineage>
</organism>
<dbReference type="STRING" id="403673.A0A177WRB8"/>
<accession>A0A177WRB8</accession>
<evidence type="ECO:0000313" key="1">
    <source>
        <dbReference type="EMBL" id="OAJ42214.1"/>
    </source>
</evidence>